<evidence type="ECO:0000313" key="3">
    <source>
        <dbReference type="Proteomes" id="UP000250321"/>
    </source>
</evidence>
<protein>
    <submittedName>
        <fullName evidence="2">Uncharacterized protein</fullName>
    </submittedName>
</protein>
<reference evidence="2 3" key="1">
    <citation type="submission" date="2018-02" db="EMBL/GenBank/DDBJ databases">
        <title>Draft genome of wild Prunus yedoensis var. nudiflora.</title>
        <authorList>
            <person name="Baek S."/>
            <person name="Kim J.-H."/>
            <person name="Choi K."/>
            <person name="Kim G.-B."/>
            <person name="Cho A."/>
            <person name="Jang H."/>
            <person name="Shin C.-H."/>
            <person name="Yu H.-J."/>
            <person name="Mun J.-H."/>
        </authorList>
    </citation>
    <scope>NUCLEOTIDE SEQUENCE [LARGE SCALE GENOMIC DNA]</scope>
    <source>
        <strain evidence="3">cv. Jeju island</strain>
        <tissue evidence="2">Leaf</tissue>
    </source>
</reference>
<sequence length="156" mass="17947">MPMPTKSRKKLTTPASRESCLPKEELKCPSYEAGCAQSFQQQEMQHKVSAPSPFLCQRRINLQSREQRITQSLAFSLGQRGLAHDKMKKRKGSNPYRRLFHMISAKAPFQQLARKLTQTLPFPATMSWVPSSQRQQRMDRSRGLTLGCQNKKRKTP</sequence>
<proteinExistence type="predicted"/>
<evidence type="ECO:0000313" key="2">
    <source>
        <dbReference type="EMBL" id="PQP95883.1"/>
    </source>
</evidence>
<evidence type="ECO:0000256" key="1">
    <source>
        <dbReference type="SAM" id="MobiDB-lite"/>
    </source>
</evidence>
<comment type="caution">
    <text evidence="2">The sequence shown here is derived from an EMBL/GenBank/DDBJ whole genome shotgun (WGS) entry which is preliminary data.</text>
</comment>
<name>A0A314XX11_PRUYE</name>
<accession>A0A314XX11</accession>
<organism evidence="2 3">
    <name type="scientific">Prunus yedoensis var. nudiflora</name>
    <dbReference type="NCBI Taxonomy" id="2094558"/>
    <lineage>
        <taxon>Eukaryota</taxon>
        <taxon>Viridiplantae</taxon>
        <taxon>Streptophyta</taxon>
        <taxon>Embryophyta</taxon>
        <taxon>Tracheophyta</taxon>
        <taxon>Spermatophyta</taxon>
        <taxon>Magnoliopsida</taxon>
        <taxon>eudicotyledons</taxon>
        <taxon>Gunneridae</taxon>
        <taxon>Pentapetalae</taxon>
        <taxon>rosids</taxon>
        <taxon>fabids</taxon>
        <taxon>Rosales</taxon>
        <taxon>Rosaceae</taxon>
        <taxon>Amygdaloideae</taxon>
        <taxon>Amygdaleae</taxon>
        <taxon>Prunus</taxon>
    </lineage>
</organism>
<feature type="region of interest" description="Disordered" evidence="1">
    <location>
        <begin position="128"/>
        <end position="156"/>
    </location>
</feature>
<dbReference type="EMBL" id="PJQY01002167">
    <property type="protein sequence ID" value="PQP95883.1"/>
    <property type="molecule type" value="Genomic_DNA"/>
</dbReference>
<dbReference type="Proteomes" id="UP000250321">
    <property type="component" value="Unassembled WGS sequence"/>
</dbReference>
<dbReference type="AlphaFoldDB" id="A0A314XX11"/>
<keyword evidence="3" id="KW-1185">Reference proteome</keyword>
<gene>
    <name evidence="2" type="ORF">Pyn_30650</name>
</gene>